<dbReference type="Proteomes" id="UP001057580">
    <property type="component" value="Chromosome"/>
</dbReference>
<dbReference type="InterPro" id="IPR055943">
    <property type="entry name" value="DUF7521"/>
</dbReference>
<gene>
    <name evidence="2" type="ORF">N0B31_06770</name>
</gene>
<proteinExistence type="predicted"/>
<name>A0A9E7R4Z8_9EURY</name>
<evidence type="ECO:0000256" key="1">
    <source>
        <dbReference type="SAM" id="Phobius"/>
    </source>
</evidence>
<organism evidence="2 3">
    <name type="scientific">Salinirubellus salinus</name>
    <dbReference type="NCBI Taxonomy" id="1364945"/>
    <lineage>
        <taxon>Archaea</taxon>
        <taxon>Methanobacteriati</taxon>
        <taxon>Methanobacteriota</taxon>
        <taxon>Stenosarchaea group</taxon>
        <taxon>Halobacteria</taxon>
        <taxon>Halobacteriales</taxon>
        <taxon>Natronomonadaceae</taxon>
        <taxon>Salinirubellus</taxon>
    </lineage>
</organism>
<reference evidence="2" key="1">
    <citation type="submission" date="2022-09" db="EMBL/GenBank/DDBJ databases">
        <title>Diverse halophilic archaea isolated from saline environments.</title>
        <authorList>
            <person name="Cui H.-L."/>
        </authorList>
    </citation>
    <scope>NUCLEOTIDE SEQUENCE</scope>
    <source>
        <strain evidence="2">ZS-35-S2</strain>
    </source>
</reference>
<dbReference type="EMBL" id="CP104003">
    <property type="protein sequence ID" value="UWM55985.1"/>
    <property type="molecule type" value="Genomic_DNA"/>
</dbReference>
<feature type="transmembrane region" description="Helical" evidence="1">
    <location>
        <begin position="69"/>
        <end position="88"/>
    </location>
</feature>
<dbReference type="AlphaFoldDB" id="A0A9E7R4Z8"/>
<feature type="transmembrane region" description="Helical" evidence="1">
    <location>
        <begin position="38"/>
        <end position="57"/>
    </location>
</feature>
<dbReference type="KEGG" id="ssai:N0B31_06770"/>
<keyword evidence="1" id="KW-1133">Transmembrane helix</keyword>
<dbReference type="Pfam" id="PF24365">
    <property type="entry name" value="DUF7521"/>
    <property type="match status" value="1"/>
</dbReference>
<keyword evidence="1" id="KW-0472">Membrane</keyword>
<accession>A0A9E7R4Z8</accession>
<keyword evidence="3" id="KW-1185">Reference proteome</keyword>
<sequence length="91" mass="9617">MVHPLVVTALKTTTLLFGGLVTFFAFRAYRRTHARPLGLLALGFAIVTLGSLLAGVVDLVSAFDTQTALVVESALTATGFGVIAYSLYARD</sequence>
<keyword evidence="1" id="KW-0812">Transmembrane</keyword>
<evidence type="ECO:0000313" key="3">
    <source>
        <dbReference type="Proteomes" id="UP001057580"/>
    </source>
</evidence>
<protein>
    <submittedName>
        <fullName evidence="2">Uncharacterized protein</fullName>
    </submittedName>
</protein>
<dbReference type="RefSeq" id="WP_260595105.1">
    <property type="nucleotide sequence ID" value="NZ_CP104003.1"/>
</dbReference>
<evidence type="ECO:0000313" key="2">
    <source>
        <dbReference type="EMBL" id="UWM55985.1"/>
    </source>
</evidence>
<feature type="transmembrane region" description="Helical" evidence="1">
    <location>
        <begin position="6"/>
        <end position="26"/>
    </location>
</feature>
<dbReference type="GeneID" id="74942110"/>